<sequence>AEARERAEAEARKRAEEAAQKRAEEEARKRAEEAARKRAEEAARKRAEEAAKQHAEEQARRKAEQEAERRAKAEAARQKAEAEARERAEAEARKRAEEEAQKRAEEAAKQHAEEQARRKAEQEAERRAKAEAARQKAEAEARERAEAEARKRAEEEAASRSRSRMEEQQKELRALAEELPEAQQVYIRALKQHRRFLDRARHQDRLELQNALDMVARIMASVRRSGSALVSLLKIRKYGAFDHTHALNVAVLTVAFGHYLQQDDRILRILGLAGLLHDIGKVRLPVSLLEKPARLTPGQVAMVRTHPAEGKAMVRALAAGLEHQAASNANISILVKDLHTVARIVGEHHERTDGSGYPAGARQEALHPLTPLISVAEVFDALTSEQPYSKPRPTPAAMTALYQLRGKQLRADTVERFIKFMGIYPVGSLVRLSNRHHGVVVNVDPARPLLPLVKVVFDERMRSIPLYYADLAAPRPDQHDLRIADHLDHHALKVDVAGLMG</sequence>
<dbReference type="SMART" id="SM00471">
    <property type="entry name" value="HDc"/>
    <property type="match status" value="1"/>
</dbReference>
<evidence type="ECO:0000313" key="4">
    <source>
        <dbReference type="Proteomes" id="UP000190027"/>
    </source>
</evidence>
<dbReference type="PANTHER" id="PTHR43155:SF2">
    <property type="entry name" value="CYCLIC DI-GMP PHOSPHODIESTERASE PA4108"/>
    <property type="match status" value="1"/>
</dbReference>
<evidence type="ECO:0000256" key="1">
    <source>
        <dbReference type="SAM" id="MobiDB-lite"/>
    </source>
</evidence>
<dbReference type="PROSITE" id="PS51832">
    <property type="entry name" value="HD_GYP"/>
    <property type="match status" value="1"/>
</dbReference>
<dbReference type="STRING" id="1121449.SAMN02745704_02913"/>
<dbReference type="InterPro" id="IPR003607">
    <property type="entry name" value="HD/PDEase_dom"/>
</dbReference>
<protein>
    <submittedName>
        <fullName evidence="3">HD-GYP domain, c-di-GMP phosphodiesterase class II (Or its inactivated variant)</fullName>
    </submittedName>
</protein>
<dbReference type="PANTHER" id="PTHR43155">
    <property type="entry name" value="CYCLIC DI-GMP PHOSPHODIESTERASE PA4108-RELATED"/>
    <property type="match status" value="1"/>
</dbReference>
<name>A0A1T4Y952_9BACT</name>
<dbReference type="Gene3D" id="1.10.3210.10">
    <property type="entry name" value="Hypothetical protein af1432"/>
    <property type="match status" value="1"/>
</dbReference>
<dbReference type="AlphaFoldDB" id="A0A1T4Y952"/>
<dbReference type="SUPFAM" id="SSF109604">
    <property type="entry name" value="HD-domain/PDEase-like"/>
    <property type="match status" value="1"/>
</dbReference>
<keyword evidence="4" id="KW-1185">Reference proteome</keyword>
<proteinExistence type="predicted"/>
<gene>
    <name evidence="3" type="ORF">SAMN02745704_02913</name>
</gene>
<reference evidence="3 4" key="1">
    <citation type="submission" date="2017-02" db="EMBL/GenBank/DDBJ databases">
        <authorList>
            <person name="Peterson S.W."/>
        </authorList>
    </citation>
    <scope>NUCLEOTIDE SEQUENCE [LARGE SCALE GENOMIC DNA]</scope>
    <source>
        <strain evidence="3 4">DSM 16080</strain>
    </source>
</reference>
<dbReference type="EMBL" id="FUYC01000044">
    <property type="protein sequence ID" value="SKA98342.1"/>
    <property type="molecule type" value="Genomic_DNA"/>
</dbReference>
<dbReference type="OrthoDB" id="9802066at2"/>
<evidence type="ECO:0000259" key="2">
    <source>
        <dbReference type="PROSITE" id="PS51832"/>
    </source>
</evidence>
<dbReference type="Proteomes" id="UP000190027">
    <property type="component" value="Unassembled WGS sequence"/>
</dbReference>
<dbReference type="RefSeq" id="WP_078718443.1">
    <property type="nucleotide sequence ID" value="NZ_FUYC01000044.1"/>
</dbReference>
<dbReference type="Pfam" id="PF13487">
    <property type="entry name" value="HD_5"/>
    <property type="match status" value="1"/>
</dbReference>
<organism evidence="3 4">
    <name type="scientific">Paucidesulfovibrio gracilis DSM 16080</name>
    <dbReference type="NCBI Taxonomy" id="1121449"/>
    <lineage>
        <taxon>Bacteria</taxon>
        <taxon>Pseudomonadati</taxon>
        <taxon>Thermodesulfobacteriota</taxon>
        <taxon>Desulfovibrionia</taxon>
        <taxon>Desulfovibrionales</taxon>
        <taxon>Desulfovibrionaceae</taxon>
        <taxon>Paucidesulfovibrio</taxon>
    </lineage>
</organism>
<feature type="non-terminal residue" evidence="3">
    <location>
        <position position="1"/>
    </location>
</feature>
<dbReference type="CDD" id="cd00077">
    <property type="entry name" value="HDc"/>
    <property type="match status" value="1"/>
</dbReference>
<feature type="domain" description="HD-GYP" evidence="2">
    <location>
        <begin position="218"/>
        <end position="433"/>
    </location>
</feature>
<evidence type="ECO:0000313" key="3">
    <source>
        <dbReference type="EMBL" id="SKA98342.1"/>
    </source>
</evidence>
<dbReference type="InterPro" id="IPR037522">
    <property type="entry name" value="HD_GYP_dom"/>
</dbReference>
<accession>A0A1T4Y952</accession>
<feature type="region of interest" description="Disordered" evidence="1">
    <location>
        <begin position="1"/>
        <end position="169"/>
    </location>
</feature>